<organism evidence="1 2">
    <name type="scientific">Cordylochernes scorpioides</name>
    <dbReference type="NCBI Taxonomy" id="51811"/>
    <lineage>
        <taxon>Eukaryota</taxon>
        <taxon>Metazoa</taxon>
        <taxon>Ecdysozoa</taxon>
        <taxon>Arthropoda</taxon>
        <taxon>Chelicerata</taxon>
        <taxon>Arachnida</taxon>
        <taxon>Pseudoscorpiones</taxon>
        <taxon>Cheliferoidea</taxon>
        <taxon>Chernetidae</taxon>
        <taxon>Cordylochernes</taxon>
    </lineage>
</organism>
<accession>A0ABY6K950</accession>
<keyword evidence="2" id="KW-1185">Reference proteome</keyword>
<gene>
    <name evidence="1" type="ORF">LAZ67_2005599</name>
</gene>
<dbReference type="PANTHER" id="PTHR37984:SF5">
    <property type="entry name" value="PROTEIN NYNRIN-LIKE"/>
    <property type="match status" value="1"/>
</dbReference>
<dbReference type="Proteomes" id="UP001235939">
    <property type="component" value="Chromosome 02"/>
</dbReference>
<evidence type="ECO:0000313" key="2">
    <source>
        <dbReference type="Proteomes" id="UP001235939"/>
    </source>
</evidence>
<dbReference type="SUPFAM" id="SSF56672">
    <property type="entry name" value="DNA/RNA polymerases"/>
    <property type="match status" value="1"/>
</dbReference>
<dbReference type="EMBL" id="CP092864">
    <property type="protein sequence ID" value="UYV63780.1"/>
    <property type="molecule type" value="Genomic_DNA"/>
</dbReference>
<dbReference type="InterPro" id="IPR050951">
    <property type="entry name" value="Retrovirus_Pol_polyprotein"/>
</dbReference>
<dbReference type="PANTHER" id="PTHR37984">
    <property type="entry name" value="PROTEIN CBG26694"/>
    <property type="match status" value="1"/>
</dbReference>
<dbReference type="InterPro" id="IPR043502">
    <property type="entry name" value="DNA/RNA_pol_sf"/>
</dbReference>
<protein>
    <submittedName>
        <fullName evidence="1">K02A2.6-like</fullName>
    </submittedName>
</protein>
<sequence length="116" mass="13389">MEAMGILPTRPYKVDMNKVTEINLTTQLHIFRELFKPGYSVFKGIRASLLVDPEMKPRFFKSRPIPYALMEKISREPDRLVKAGILKPVRHADQTIRICGDFKITANQAIKVDQYP</sequence>
<proteinExistence type="predicted"/>
<evidence type="ECO:0000313" key="1">
    <source>
        <dbReference type="EMBL" id="UYV63780.1"/>
    </source>
</evidence>
<reference evidence="1 2" key="1">
    <citation type="submission" date="2022-01" db="EMBL/GenBank/DDBJ databases">
        <title>A chromosomal length assembly of Cordylochernes scorpioides.</title>
        <authorList>
            <person name="Zeh D."/>
            <person name="Zeh J."/>
        </authorList>
    </citation>
    <scope>NUCLEOTIDE SEQUENCE [LARGE SCALE GENOMIC DNA]</scope>
    <source>
        <strain evidence="1">IN4F17</strain>
        <tissue evidence="1">Whole Body</tissue>
    </source>
</reference>
<name>A0ABY6K950_9ARAC</name>